<keyword evidence="2" id="KW-1185">Reference proteome</keyword>
<organism evidence="1 2">
    <name type="scientific">Tachysurus vachellii</name>
    <name type="common">Darkbarbel catfish</name>
    <name type="synonym">Pelteobagrus vachellii</name>
    <dbReference type="NCBI Taxonomy" id="175792"/>
    <lineage>
        <taxon>Eukaryota</taxon>
        <taxon>Metazoa</taxon>
        <taxon>Chordata</taxon>
        <taxon>Craniata</taxon>
        <taxon>Vertebrata</taxon>
        <taxon>Euteleostomi</taxon>
        <taxon>Actinopterygii</taxon>
        <taxon>Neopterygii</taxon>
        <taxon>Teleostei</taxon>
        <taxon>Ostariophysi</taxon>
        <taxon>Siluriformes</taxon>
        <taxon>Bagridae</taxon>
        <taxon>Tachysurus</taxon>
    </lineage>
</organism>
<gene>
    <name evidence="1" type="ORF">Q7C36_015092</name>
</gene>
<protein>
    <submittedName>
        <fullName evidence="1">Uncharacterized protein</fullName>
    </submittedName>
</protein>
<proteinExistence type="predicted"/>
<evidence type="ECO:0000313" key="1">
    <source>
        <dbReference type="EMBL" id="KAK2834391.1"/>
    </source>
</evidence>
<comment type="caution">
    <text evidence="1">The sequence shown here is derived from an EMBL/GenBank/DDBJ whole genome shotgun (WGS) entry which is preliminary data.</text>
</comment>
<dbReference type="Proteomes" id="UP001187315">
    <property type="component" value="Unassembled WGS sequence"/>
</dbReference>
<dbReference type="EMBL" id="JAVHJS010000015">
    <property type="protein sequence ID" value="KAK2834391.1"/>
    <property type="molecule type" value="Genomic_DNA"/>
</dbReference>
<reference evidence="1" key="1">
    <citation type="submission" date="2023-08" db="EMBL/GenBank/DDBJ databases">
        <title>Pelteobagrus vachellii genome.</title>
        <authorList>
            <person name="Liu H."/>
        </authorList>
    </citation>
    <scope>NUCLEOTIDE SEQUENCE</scope>
    <source>
        <strain evidence="1">PRFRI_2022a</strain>
        <tissue evidence="1">Muscle</tissue>
    </source>
</reference>
<dbReference type="AlphaFoldDB" id="A0AA88SK01"/>
<sequence>MRNSVHKLLTNYIHLASKTEAVFEMNVFDGGQLGISDVLFTTHWMAFWLETEQLLYHTERMLVSMFSKLFSLFRAARWKALPKFVLD</sequence>
<name>A0AA88SK01_TACVA</name>
<accession>A0AA88SK01</accession>
<evidence type="ECO:0000313" key="2">
    <source>
        <dbReference type="Proteomes" id="UP001187315"/>
    </source>
</evidence>